<keyword evidence="2" id="KW-1185">Reference proteome</keyword>
<gene>
    <name evidence="1" type="ORF">B0T22DRAFT_470411</name>
</gene>
<accession>A0AAE0X0D9</accession>
<reference evidence="1" key="1">
    <citation type="journal article" date="2023" name="Mol. Phylogenet. Evol.">
        <title>Genome-scale phylogeny and comparative genomics of the fungal order Sordariales.</title>
        <authorList>
            <person name="Hensen N."/>
            <person name="Bonometti L."/>
            <person name="Westerberg I."/>
            <person name="Brannstrom I.O."/>
            <person name="Guillou S."/>
            <person name="Cros-Aarteil S."/>
            <person name="Calhoun S."/>
            <person name="Haridas S."/>
            <person name="Kuo A."/>
            <person name="Mondo S."/>
            <person name="Pangilinan J."/>
            <person name="Riley R."/>
            <person name="LaButti K."/>
            <person name="Andreopoulos B."/>
            <person name="Lipzen A."/>
            <person name="Chen C."/>
            <person name="Yan M."/>
            <person name="Daum C."/>
            <person name="Ng V."/>
            <person name="Clum A."/>
            <person name="Steindorff A."/>
            <person name="Ohm R.A."/>
            <person name="Martin F."/>
            <person name="Silar P."/>
            <person name="Natvig D.O."/>
            <person name="Lalanne C."/>
            <person name="Gautier V."/>
            <person name="Ament-Velasquez S.L."/>
            <person name="Kruys A."/>
            <person name="Hutchinson M.I."/>
            <person name="Powell A.J."/>
            <person name="Barry K."/>
            <person name="Miller A.N."/>
            <person name="Grigoriev I.V."/>
            <person name="Debuchy R."/>
            <person name="Gladieux P."/>
            <person name="Hiltunen Thoren M."/>
            <person name="Johannesson H."/>
        </authorList>
    </citation>
    <scope>NUCLEOTIDE SEQUENCE</scope>
    <source>
        <strain evidence="1">CBS 314.62</strain>
    </source>
</reference>
<comment type="caution">
    <text evidence="1">The sequence shown here is derived from an EMBL/GenBank/DDBJ whole genome shotgun (WGS) entry which is preliminary data.</text>
</comment>
<evidence type="ECO:0000313" key="2">
    <source>
        <dbReference type="Proteomes" id="UP001270362"/>
    </source>
</evidence>
<name>A0AAE0X0D9_9PEZI</name>
<reference evidence="1" key="2">
    <citation type="submission" date="2023-06" db="EMBL/GenBank/DDBJ databases">
        <authorList>
            <consortium name="Lawrence Berkeley National Laboratory"/>
            <person name="Haridas S."/>
            <person name="Hensen N."/>
            <person name="Bonometti L."/>
            <person name="Westerberg I."/>
            <person name="Brannstrom I.O."/>
            <person name="Guillou S."/>
            <person name="Cros-Aarteil S."/>
            <person name="Calhoun S."/>
            <person name="Kuo A."/>
            <person name="Mondo S."/>
            <person name="Pangilinan J."/>
            <person name="Riley R."/>
            <person name="Labutti K."/>
            <person name="Andreopoulos B."/>
            <person name="Lipzen A."/>
            <person name="Chen C."/>
            <person name="Yanf M."/>
            <person name="Daum C."/>
            <person name="Ng V."/>
            <person name="Clum A."/>
            <person name="Steindorff A."/>
            <person name="Ohm R."/>
            <person name="Martin F."/>
            <person name="Silar P."/>
            <person name="Natvig D."/>
            <person name="Lalanne C."/>
            <person name="Gautier V."/>
            <person name="Ament-Velasquez S.L."/>
            <person name="Kruys A."/>
            <person name="Hutchinson M.I."/>
            <person name="Powell A.J."/>
            <person name="Barry K."/>
            <person name="Miller A.N."/>
            <person name="Grigoriev I.V."/>
            <person name="Debuchy R."/>
            <person name="Gladieux P."/>
            <person name="Thoren M.H."/>
            <person name="Johannesson H."/>
        </authorList>
    </citation>
    <scope>NUCLEOTIDE SEQUENCE</scope>
    <source>
        <strain evidence="1">CBS 314.62</strain>
    </source>
</reference>
<dbReference type="Proteomes" id="UP001270362">
    <property type="component" value="Unassembled WGS sequence"/>
</dbReference>
<protein>
    <submittedName>
        <fullName evidence="1">Uncharacterized protein</fullName>
    </submittedName>
</protein>
<dbReference type="EMBL" id="JAULSO010000005">
    <property type="protein sequence ID" value="KAK3682136.1"/>
    <property type="molecule type" value="Genomic_DNA"/>
</dbReference>
<proteinExistence type="predicted"/>
<evidence type="ECO:0000313" key="1">
    <source>
        <dbReference type="EMBL" id="KAK3682136.1"/>
    </source>
</evidence>
<sequence length="115" mass="13455">MVFWHRHSFFSISVMFSYFSFLRFAFSLLFLTFTSCLSSFQLVLLYTISFITLFGALGNFVFLSVRLCIFYVFFIIIQNTVSCRCYICNSNETSGMTDGRMGTWDILEYGTGWFD</sequence>
<organism evidence="1 2">
    <name type="scientific">Podospora appendiculata</name>
    <dbReference type="NCBI Taxonomy" id="314037"/>
    <lineage>
        <taxon>Eukaryota</taxon>
        <taxon>Fungi</taxon>
        <taxon>Dikarya</taxon>
        <taxon>Ascomycota</taxon>
        <taxon>Pezizomycotina</taxon>
        <taxon>Sordariomycetes</taxon>
        <taxon>Sordariomycetidae</taxon>
        <taxon>Sordariales</taxon>
        <taxon>Podosporaceae</taxon>
        <taxon>Podospora</taxon>
    </lineage>
</organism>
<dbReference type="AlphaFoldDB" id="A0AAE0X0D9"/>